<protein>
    <submittedName>
        <fullName evidence="1">Uncharacterized protein</fullName>
    </submittedName>
</protein>
<name>J9H272_9ZZZZ</name>
<comment type="caution">
    <text evidence="1">The sequence shown here is derived from an EMBL/GenBank/DDBJ whole genome shotgun (WGS) entry which is preliminary data.</text>
</comment>
<sequence>MGGLSRVVSSLGKFQGSVPGEVERVKPQAGAFQRGSNNRGKRQHARAFELQAVEDTEIGEGQADRVVIGTFVRFLVELRVERAAPEQPAVTEHVKAHRARFDGVEVDIGAVARAFNPERGR</sequence>
<evidence type="ECO:0000313" key="1">
    <source>
        <dbReference type="EMBL" id="EJX07590.1"/>
    </source>
</evidence>
<reference evidence="1" key="1">
    <citation type="journal article" date="2012" name="PLoS ONE">
        <title>Gene sets for utilization of primary and secondary nutrition supplies in the distal gut of endangered iberian lynx.</title>
        <authorList>
            <person name="Alcaide M."/>
            <person name="Messina E."/>
            <person name="Richter M."/>
            <person name="Bargiela R."/>
            <person name="Peplies J."/>
            <person name="Huws S.A."/>
            <person name="Newbold C.J."/>
            <person name="Golyshin P.N."/>
            <person name="Simon M.A."/>
            <person name="Lopez G."/>
            <person name="Yakimov M.M."/>
            <person name="Ferrer M."/>
        </authorList>
    </citation>
    <scope>NUCLEOTIDE SEQUENCE</scope>
</reference>
<dbReference type="AlphaFoldDB" id="J9H272"/>
<dbReference type="EMBL" id="AMCI01000847">
    <property type="protein sequence ID" value="EJX07590.1"/>
    <property type="molecule type" value="Genomic_DNA"/>
</dbReference>
<accession>J9H272</accession>
<organism evidence="1">
    <name type="scientific">gut metagenome</name>
    <dbReference type="NCBI Taxonomy" id="749906"/>
    <lineage>
        <taxon>unclassified sequences</taxon>
        <taxon>metagenomes</taxon>
        <taxon>organismal metagenomes</taxon>
    </lineage>
</organism>
<proteinExistence type="predicted"/>
<gene>
    <name evidence="1" type="ORF">EVA_04301</name>
</gene>